<dbReference type="GO" id="GO:0006353">
    <property type="term" value="P:DNA-templated transcription termination"/>
    <property type="evidence" value="ECO:0007669"/>
    <property type="project" value="UniProtKB-UniRule"/>
</dbReference>
<dbReference type="InterPro" id="IPR000086">
    <property type="entry name" value="NUDIX_hydrolase_dom"/>
</dbReference>
<reference evidence="8 9" key="1">
    <citation type="journal article" date="2016" name="Nat. Commun.">
        <title>Thousands of microbial genomes shed light on interconnected biogeochemical processes in an aquifer system.</title>
        <authorList>
            <person name="Anantharaman K."/>
            <person name="Brown C.T."/>
            <person name="Hug L.A."/>
            <person name="Sharon I."/>
            <person name="Castelle C.J."/>
            <person name="Probst A.J."/>
            <person name="Thomas B.C."/>
            <person name="Singh A."/>
            <person name="Wilkins M.J."/>
            <person name="Karaoz U."/>
            <person name="Brodie E.L."/>
            <person name="Williams K.H."/>
            <person name="Hubbard S.S."/>
            <person name="Banfield J.F."/>
        </authorList>
    </citation>
    <scope>NUCLEOTIDE SEQUENCE [LARGE SCALE GENOMIC DNA]</scope>
</reference>
<protein>
    <recommendedName>
        <fullName evidence="6">Transcription antitermination protein NusB</fullName>
    </recommendedName>
    <alternativeName>
        <fullName evidence="6">Antitermination factor NusB</fullName>
    </alternativeName>
</protein>
<dbReference type="Gene3D" id="1.10.940.10">
    <property type="entry name" value="NusB-like"/>
    <property type="match status" value="1"/>
</dbReference>
<evidence type="ECO:0000313" key="8">
    <source>
        <dbReference type="EMBL" id="OGC87091.1"/>
    </source>
</evidence>
<dbReference type="GO" id="GO:0031564">
    <property type="term" value="P:transcription antitermination"/>
    <property type="evidence" value="ECO:0007669"/>
    <property type="project" value="UniProtKB-KW"/>
</dbReference>
<dbReference type="GO" id="GO:0003723">
    <property type="term" value="F:RNA binding"/>
    <property type="evidence" value="ECO:0007669"/>
    <property type="project" value="UniProtKB-UniRule"/>
</dbReference>
<keyword evidence="2 6" id="KW-0889">Transcription antitermination</keyword>
<dbReference type="EMBL" id="MEWY01000007">
    <property type="protein sequence ID" value="OGC87091.1"/>
    <property type="molecule type" value="Genomic_DNA"/>
</dbReference>
<evidence type="ECO:0000313" key="9">
    <source>
        <dbReference type="Proteomes" id="UP000176943"/>
    </source>
</evidence>
<evidence type="ECO:0000256" key="5">
    <source>
        <dbReference type="ARBA" id="ARBA00023163"/>
    </source>
</evidence>
<dbReference type="InterPro" id="IPR006027">
    <property type="entry name" value="NusB_RsmB_TIM44"/>
</dbReference>
<dbReference type="NCBIfam" id="TIGR01951">
    <property type="entry name" value="nusB"/>
    <property type="match status" value="1"/>
</dbReference>
<dbReference type="PANTHER" id="PTHR11078:SF3">
    <property type="entry name" value="ANTITERMINATION NUSB DOMAIN-CONTAINING PROTEIN"/>
    <property type="match status" value="1"/>
</dbReference>
<dbReference type="GO" id="GO:0005829">
    <property type="term" value="C:cytosol"/>
    <property type="evidence" value="ECO:0007669"/>
    <property type="project" value="TreeGrafter"/>
</dbReference>
<evidence type="ECO:0000259" key="7">
    <source>
        <dbReference type="PROSITE" id="PS51462"/>
    </source>
</evidence>
<dbReference type="SUPFAM" id="SSF48013">
    <property type="entry name" value="NusB-like"/>
    <property type="match status" value="1"/>
</dbReference>
<dbReference type="PANTHER" id="PTHR11078">
    <property type="entry name" value="N UTILIZATION SUBSTANCE PROTEIN B-RELATED"/>
    <property type="match status" value="1"/>
</dbReference>
<dbReference type="PROSITE" id="PS51462">
    <property type="entry name" value="NUDIX"/>
    <property type="match status" value="1"/>
</dbReference>
<keyword evidence="5 6" id="KW-0804">Transcription</keyword>
<feature type="domain" description="Nudix hydrolase" evidence="7">
    <location>
        <begin position="169"/>
        <end position="307"/>
    </location>
</feature>
<evidence type="ECO:0000256" key="6">
    <source>
        <dbReference type="HAMAP-Rule" id="MF_00073"/>
    </source>
</evidence>
<dbReference type="InterPro" id="IPR011605">
    <property type="entry name" value="NusB_fam"/>
</dbReference>
<dbReference type="HAMAP" id="MF_00073">
    <property type="entry name" value="NusB"/>
    <property type="match status" value="1"/>
</dbReference>
<gene>
    <name evidence="6" type="primary">nusB</name>
    <name evidence="8" type="ORF">A3B33_00510</name>
</gene>
<dbReference type="SUPFAM" id="SSF55811">
    <property type="entry name" value="Nudix"/>
    <property type="match status" value="1"/>
</dbReference>
<accession>A0A1F4XZN0</accession>
<proteinExistence type="inferred from homology"/>
<dbReference type="AlphaFoldDB" id="A0A1F4XZN0"/>
<comment type="caution">
    <text evidence="8">The sequence shown here is derived from an EMBL/GenBank/DDBJ whole genome shotgun (WGS) entry which is preliminary data.</text>
</comment>
<dbReference type="Pfam" id="PF00293">
    <property type="entry name" value="NUDIX"/>
    <property type="match status" value="1"/>
</dbReference>
<evidence type="ECO:0000256" key="4">
    <source>
        <dbReference type="ARBA" id="ARBA00023015"/>
    </source>
</evidence>
<dbReference type="InterPro" id="IPR035926">
    <property type="entry name" value="NusB-like_sf"/>
</dbReference>
<comment type="function">
    <text evidence="6">Involved in transcription antitermination. Required for transcription of ribosomal RNA (rRNA) genes. Binds specifically to the boxA antiterminator sequence of the ribosomal RNA (rrn) operons.</text>
</comment>
<evidence type="ECO:0000256" key="3">
    <source>
        <dbReference type="ARBA" id="ARBA00022884"/>
    </source>
</evidence>
<keyword evidence="3 6" id="KW-0694">RNA-binding</keyword>
<organism evidence="8 9">
    <name type="scientific">Candidatus Adlerbacteria bacterium RIFCSPLOWO2_01_FULL_54_16</name>
    <dbReference type="NCBI Taxonomy" id="1797244"/>
    <lineage>
        <taxon>Bacteria</taxon>
        <taxon>Candidatus Adleribacteriota</taxon>
    </lineage>
</organism>
<keyword evidence="4 6" id="KW-0805">Transcription regulation</keyword>
<sequence>MFVLLKFLLNMANRHLSRSVVLQTLFEWDFRNLSKEDAALALARNSAEFVPGAADLPFMEELLKGAISRRADLDLVIEKAAPEWPMERIALIDRNVLRLGLYELLFSDREKVPAKVAINEAIELAKSFGGDNSGKFVNGVLGAVYKELGEPGKDEVSKKKKDVPYDQMPQQLLGGAVVYARHGGDIYLALVHDIFGHWTLSKGKIGDSPETVDESVEIGTIREIKEELGLDIKLIEKLGENEYVASDPKAGKKRKKVTYFLAESKFEPVKLEQKGGLDDARWFRLQDALELNFYEDTLPLITKAVQKLTSPFKGKKEKNPKT</sequence>
<dbReference type="Gene3D" id="3.90.79.10">
    <property type="entry name" value="Nucleoside Triphosphate Pyrophosphohydrolase"/>
    <property type="match status" value="1"/>
</dbReference>
<comment type="similarity">
    <text evidence="1 6">Belongs to the NusB family.</text>
</comment>
<dbReference type="InterPro" id="IPR015797">
    <property type="entry name" value="NUDIX_hydrolase-like_dom_sf"/>
</dbReference>
<dbReference type="Proteomes" id="UP000176943">
    <property type="component" value="Unassembled WGS sequence"/>
</dbReference>
<evidence type="ECO:0000256" key="2">
    <source>
        <dbReference type="ARBA" id="ARBA00022814"/>
    </source>
</evidence>
<evidence type="ECO:0000256" key="1">
    <source>
        <dbReference type="ARBA" id="ARBA00005952"/>
    </source>
</evidence>
<dbReference type="Pfam" id="PF01029">
    <property type="entry name" value="NusB"/>
    <property type="match status" value="1"/>
</dbReference>
<name>A0A1F4XZN0_9BACT</name>